<proteinExistence type="predicted"/>
<dbReference type="Proteomes" id="UP000272942">
    <property type="component" value="Unassembled WGS sequence"/>
</dbReference>
<dbReference type="PANTHER" id="PTHR23204">
    <property type="entry name" value="CLEAVAGE AND POLYADENYLATION SPECIFIC FACTOR"/>
    <property type="match status" value="1"/>
</dbReference>
<dbReference type="GO" id="GO:0006397">
    <property type="term" value="P:mRNA processing"/>
    <property type="evidence" value="ECO:0007669"/>
    <property type="project" value="UniProtKB-KW"/>
</dbReference>
<evidence type="ECO:0000313" key="8">
    <source>
        <dbReference type="WBParaSite" id="ECPE_0000702501-mRNA-1"/>
    </source>
</evidence>
<dbReference type="InterPro" id="IPR034772">
    <property type="entry name" value="CPSF6/7"/>
</dbReference>
<evidence type="ECO:0000256" key="4">
    <source>
        <dbReference type="SAM" id="MobiDB-lite"/>
    </source>
</evidence>
<evidence type="ECO:0000313" key="6">
    <source>
        <dbReference type="EMBL" id="VDP79924.1"/>
    </source>
</evidence>
<dbReference type="OrthoDB" id="10065185at2759"/>
<sequence>MVFGSDQSVRLALEKLPKIEIHGQNPMVTHCTKQNLNLFEKAAGSDAQSTPRTRSDEVFSSKMSGSSSNSNSASRVPPPLMATPTMPASLGFSLRNNSSLMGQAITNIRQIGNSVTTSLQQALASQSMQNANQQLSQLSNALPTATNVLVPPVVPPMSLTGSNSILPTAFGLQNTLPTSLANAAPHVTPSLIPQPVPVPSGVPPPLMQLTSTGRLSESEFEDILQRNKTVSSSAINRAVQDAASGDYASAIETLAEGVAAVTTGIVAIVQDPVTVMIGTSAMTDIGVHEIAHPIAAPATMERSHPAYNYLIVVVYQELLSQDWDRDKAAVLAAQAVHLIAIEIHVTVIESPSRPFLASHLTFTIVYHSPLNHFHLFIF</sequence>
<dbReference type="EMBL" id="UZAN01044050">
    <property type="protein sequence ID" value="VDP79924.1"/>
    <property type="molecule type" value="Genomic_DNA"/>
</dbReference>
<keyword evidence="7" id="KW-1185">Reference proteome</keyword>
<keyword evidence="3" id="KW-0539">Nucleus</keyword>
<organism evidence="8">
    <name type="scientific">Echinostoma caproni</name>
    <dbReference type="NCBI Taxonomy" id="27848"/>
    <lineage>
        <taxon>Eukaryota</taxon>
        <taxon>Metazoa</taxon>
        <taxon>Spiralia</taxon>
        <taxon>Lophotrochozoa</taxon>
        <taxon>Platyhelminthes</taxon>
        <taxon>Trematoda</taxon>
        <taxon>Digenea</taxon>
        <taxon>Plagiorchiida</taxon>
        <taxon>Echinostomata</taxon>
        <taxon>Echinostomatoidea</taxon>
        <taxon>Echinostomatidae</taxon>
        <taxon>Echinostoma</taxon>
    </lineage>
</organism>
<evidence type="ECO:0000256" key="3">
    <source>
        <dbReference type="ARBA" id="ARBA00023242"/>
    </source>
</evidence>
<reference evidence="8" key="1">
    <citation type="submission" date="2016-06" db="UniProtKB">
        <authorList>
            <consortium name="WormBaseParasite"/>
        </authorList>
    </citation>
    <scope>IDENTIFICATION</scope>
</reference>
<evidence type="ECO:0000259" key="5">
    <source>
        <dbReference type="Pfam" id="PF25524"/>
    </source>
</evidence>
<evidence type="ECO:0000256" key="1">
    <source>
        <dbReference type="ARBA" id="ARBA00004123"/>
    </source>
</evidence>
<comment type="subcellular location">
    <subcellularLocation>
        <location evidence="1">Nucleus</location>
    </subcellularLocation>
</comment>
<dbReference type="GO" id="GO:0005634">
    <property type="term" value="C:nucleus"/>
    <property type="evidence" value="ECO:0007669"/>
    <property type="project" value="UniProtKB-SubCell"/>
</dbReference>
<protein>
    <submittedName>
        <fullName evidence="8">UBA domain-containing protein</fullName>
    </submittedName>
</protein>
<feature type="region of interest" description="Disordered" evidence="4">
    <location>
        <begin position="42"/>
        <end position="82"/>
    </location>
</feature>
<dbReference type="InterPro" id="IPR057951">
    <property type="entry name" value="CPSF6/7_RSLD_N"/>
</dbReference>
<evidence type="ECO:0000313" key="7">
    <source>
        <dbReference type="Proteomes" id="UP000272942"/>
    </source>
</evidence>
<dbReference type="AlphaFoldDB" id="A0A183AJ76"/>
<accession>A0A183AJ76</accession>
<gene>
    <name evidence="6" type="ORF">ECPE_LOCUS7011</name>
</gene>
<feature type="domain" description="CPSF6/7 RSLD" evidence="5">
    <location>
        <begin position="219"/>
        <end position="262"/>
    </location>
</feature>
<dbReference type="Pfam" id="PF25524">
    <property type="entry name" value="RSLD_CPSF6"/>
    <property type="match status" value="1"/>
</dbReference>
<feature type="compositionally biased region" description="Low complexity" evidence="4">
    <location>
        <begin position="60"/>
        <end position="74"/>
    </location>
</feature>
<dbReference type="WBParaSite" id="ECPE_0000702501-mRNA-1">
    <property type="protein sequence ID" value="ECPE_0000702501-mRNA-1"/>
    <property type="gene ID" value="ECPE_0000702501"/>
</dbReference>
<evidence type="ECO:0000256" key="2">
    <source>
        <dbReference type="ARBA" id="ARBA00022664"/>
    </source>
</evidence>
<keyword evidence="2" id="KW-0507">mRNA processing</keyword>
<reference evidence="6 7" key="2">
    <citation type="submission" date="2018-11" db="EMBL/GenBank/DDBJ databases">
        <authorList>
            <consortium name="Pathogen Informatics"/>
        </authorList>
    </citation>
    <scope>NUCLEOTIDE SEQUENCE [LARGE SCALE GENOMIC DNA]</scope>
    <source>
        <strain evidence="6 7">Egypt</strain>
    </source>
</reference>
<name>A0A183AJ76_9TREM</name>